<dbReference type="AlphaFoldDB" id="A4BDY7"/>
<reference evidence="4 5" key="1">
    <citation type="submission" date="2006-02" db="EMBL/GenBank/DDBJ databases">
        <authorList>
            <person name="Pinhassi J."/>
            <person name="Pedros-Alio C."/>
            <person name="Ferriera S."/>
            <person name="Johnson J."/>
            <person name="Kravitz S."/>
            <person name="Halpern A."/>
            <person name="Remington K."/>
            <person name="Beeson K."/>
            <person name="Tran B."/>
            <person name="Rogers Y.-H."/>
            <person name="Friedman R."/>
            <person name="Venter J.C."/>
        </authorList>
    </citation>
    <scope>NUCLEOTIDE SEQUENCE [LARGE SCALE GENOMIC DNA]</scope>
    <source>
        <strain evidence="4 5">MED297</strain>
    </source>
</reference>
<dbReference type="Pfam" id="PF13177">
    <property type="entry name" value="DNA_pol3_delta2"/>
    <property type="match status" value="1"/>
</dbReference>
<dbReference type="InterPro" id="IPR004622">
    <property type="entry name" value="DNA_pol_HolB"/>
</dbReference>
<accession>A4BDY7</accession>
<proteinExistence type="predicted"/>
<evidence type="ECO:0000256" key="1">
    <source>
        <dbReference type="ARBA" id="ARBA00012417"/>
    </source>
</evidence>
<dbReference type="GO" id="GO:0008408">
    <property type="term" value="F:3'-5' exonuclease activity"/>
    <property type="evidence" value="ECO:0007669"/>
    <property type="project" value="InterPro"/>
</dbReference>
<dbReference type="Gene3D" id="3.40.50.300">
    <property type="entry name" value="P-loop containing nucleotide triphosphate hydrolases"/>
    <property type="match status" value="1"/>
</dbReference>
<dbReference type="OrthoDB" id="9811073at2"/>
<dbReference type="PANTHER" id="PTHR11669">
    <property type="entry name" value="REPLICATION FACTOR C / DNA POLYMERASE III GAMMA-TAU SUBUNIT"/>
    <property type="match status" value="1"/>
</dbReference>
<dbReference type="Proteomes" id="UP000005953">
    <property type="component" value="Unassembled WGS sequence"/>
</dbReference>
<dbReference type="InterPro" id="IPR027417">
    <property type="entry name" value="P-loop_NTPase"/>
</dbReference>
<keyword evidence="2" id="KW-0239">DNA-directed DNA polymerase</keyword>
<dbReference type="NCBIfam" id="TIGR00678">
    <property type="entry name" value="holB"/>
    <property type="match status" value="1"/>
</dbReference>
<dbReference type="GO" id="GO:0006261">
    <property type="term" value="P:DNA-templated DNA replication"/>
    <property type="evidence" value="ECO:0007669"/>
    <property type="project" value="TreeGrafter"/>
</dbReference>
<dbReference type="GO" id="GO:0009360">
    <property type="term" value="C:DNA polymerase III complex"/>
    <property type="evidence" value="ECO:0007669"/>
    <property type="project" value="TreeGrafter"/>
</dbReference>
<dbReference type="InterPro" id="IPR050238">
    <property type="entry name" value="DNA_Rep/Repair_Clamp_Loader"/>
</dbReference>
<comment type="caution">
    <text evidence="4">The sequence shown here is derived from an EMBL/GenBank/DDBJ whole genome shotgun (WGS) entry which is preliminary data.</text>
</comment>
<dbReference type="RefSeq" id="WP_008043522.1">
    <property type="nucleotide sequence ID" value="NZ_CH724150.1"/>
</dbReference>
<dbReference type="PANTHER" id="PTHR11669:SF8">
    <property type="entry name" value="DNA POLYMERASE III SUBUNIT DELTA"/>
    <property type="match status" value="1"/>
</dbReference>
<keyword evidence="2" id="KW-0808">Transferase</keyword>
<evidence type="ECO:0000313" key="4">
    <source>
        <dbReference type="EMBL" id="EAR09746.1"/>
    </source>
</evidence>
<evidence type="ECO:0000256" key="3">
    <source>
        <dbReference type="ARBA" id="ARBA00049244"/>
    </source>
</evidence>
<evidence type="ECO:0000313" key="5">
    <source>
        <dbReference type="Proteomes" id="UP000005953"/>
    </source>
</evidence>
<gene>
    <name evidence="4" type="ORF">MED297_16344</name>
</gene>
<evidence type="ECO:0000256" key="2">
    <source>
        <dbReference type="ARBA" id="ARBA00022932"/>
    </source>
</evidence>
<dbReference type="HOGENOM" id="CLU_006229_4_3_6"/>
<dbReference type="EC" id="2.7.7.7" evidence="1"/>
<name>A4BDY7_9GAMM</name>
<dbReference type="EMBL" id="AAOE01000008">
    <property type="protein sequence ID" value="EAR09746.1"/>
    <property type="molecule type" value="Genomic_DNA"/>
</dbReference>
<protein>
    <recommendedName>
        <fullName evidence="1">DNA-directed DNA polymerase</fullName>
        <ecNumber evidence="1">2.7.7.7</ecNumber>
    </recommendedName>
</protein>
<sequence>MPELPTWLTPTMSALSQQFIEGRLPHGLLLVGHPGNGANLFSTNLAQRLLCLDKANQPCGRCKSCLLIASGHHPDLKVVEPEGKSQTIKVEAIREVIRRATETAQQGGNKVVWLKSAETMNVNAANALLKVLEEPPENTFLLVQAAQMARLLPTVRSRCRIVQLAQPERSDALSYLSAHNQLNQPVDVLLSMVSGRPLDALDLTQEQIDTWFEVERKFVENQSFTELSQFLAKQELSQVLEQAMLWVDTALRTQQNPNSQSDAVSPTMMNILRQLEPVSLFGFRDYIVEKRLGLQRQANLNVQLMAEELTWQWLGLRGMQ</sequence>
<keyword evidence="2" id="KW-0548">Nucleotidyltransferase</keyword>
<comment type="catalytic activity">
    <reaction evidence="3">
        <text>DNA(n) + a 2'-deoxyribonucleoside 5'-triphosphate = DNA(n+1) + diphosphate</text>
        <dbReference type="Rhea" id="RHEA:22508"/>
        <dbReference type="Rhea" id="RHEA-COMP:17339"/>
        <dbReference type="Rhea" id="RHEA-COMP:17340"/>
        <dbReference type="ChEBI" id="CHEBI:33019"/>
        <dbReference type="ChEBI" id="CHEBI:61560"/>
        <dbReference type="ChEBI" id="CHEBI:173112"/>
        <dbReference type="EC" id="2.7.7.7"/>
    </reaction>
</comment>
<keyword evidence="5" id="KW-1185">Reference proteome</keyword>
<dbReference type="GO" id="GO:0003887">
    <property type="term" value="F:DNA-directed DNA polymerase activity"/>
    <property type="evidence" value="ECO:0007669"/>
    <property type="project" value="UniProtKB-KW"/>
</dbReference>
<organism evidence="4 5">
    <name type="scientific">Reinekea blandensis MED297</name>
    <dbReference type="NCBI Taxonomy" id="314283"/>
    <lineage>
        <taxon>Bacteria</taxon>
        <taxon>Pseudomonadati</taxon>
        <taxon>Pseudomonadota</taxon>
        <taxon>Gammaproteobacteria</taxon>
        <taxon>Oceanospirillales</taxon>
        <taxon>Saccharospirillaceae</taxon>
        <taxon>Reinekea</taxon>
    </lineage>
</organism>
<dbReference type="SUPFAM" id="SSF52540">
    <property type="entry name" value="P-loop containing nucleoside triphosphate hydrolases"/>
    <property type="match status" value="1"/>
</dbReference>
<dbReference type="STRING" id="314283.MED297_16344"/>